<dbReference type="VEuPathDB" id="FungiDB:FUN_001557"/>
<proteinExistence type="predicted"/>
<evidence type="ECO:0000313" key="2">
    <source>
        <dbReference type="EMBL" id="PKC57939.1"/>
    </source>
</evidence>
<feature type="coiled-coil region" evidence="1">
    <location>
        <begin position="5"/>
        <end position="64"/>
    </location>
</feature>
<dbReference type="VEuPathDB" id="FungiDB:RhiirFUN_008516"/>
<accession>A0A2N0R3Q8</accession>
<name>A0A2N0R3Q8_9GLOM</name>
<organism evidence="2 3">
    <name type="scientific">Rhizophagus irregularis</name>
    <dbReference type="NCBI Taxonomy" id="588596"/>
    <lineage>
        <taxon>Eukaryota</taxon>
        <taxon>Fungi</taxon>
        <taxon>Fungi incertae sedis</taxon>
        <taxon>Mucoromycota</taxon>
        <taxon>Glomeromycotina</taxon>
        <taxon>Glomeromycetes</taxon>
        <taxon>Glomerales</taxon>
        <taxon>Glomeraceae</taxon>
        <taxon>Rhizophagus</taxon>
    </lineage>
</organism>
<comment type="caution">
    <text evidence="2">The sequence shown here is derived from an EMBL/GenBank/DDBJ whole genome shotgun (WGS) entry which is preliminary data.</text>
</comment>
<dbReference type="Proteomes" id="UP000232688">
    <property type="component" value="Unassembled WGS sequence"/>
</dbReference>
<reference evidence="2 3" key="1">
    <citation type="submission" date="2017-10" db="EMBL/GenBank/DDBJ databases">
        <title>Extensive intraspecific genome diversity in a model arbuscular mycorrhizal fungus.</title>
        <authorList>
            <person name="Chen E.C.H."/>
            <person name="Morin E."/>
            <person name="Baudet D."/>
            <person name="Noel J."/>
            <person name="Ndikumana S."/>
            <person name="Charron P."/>
            <person name="St-Onge C."/>
            <person name="Giorgi J."/>
            <person name="Grigoriev I.V."/>
            <person name="Roux C."/>
            <person name="Martin F.M."/>
            <person name="Corradi N."/>
        </authorList>
    </citation>
    <scope>NUCLEOTIDE SEQUENCE [LARGE SCALE GENOMIC DNA]</scope>
    <source>
        <strain evidence="2 3">A1</strain>
    </source>
</reference>
<keyword evidence="1" id="KW-0175">Coiled coil</keyword>
<dbReference type="EMBL" id="LLXH01001673">
    <property type="protein sequence ID" value="PKC57939.1"/>
    <property type="molecule type" value="Genomic_DNA"/>
</dbReference>
<evidence type="ECO:0000313" key="3">
    <source>
        <dbReference type="Proteomes" id="UP000232688"/>
    </source>
</evidence>
<gene>
    <name evidence="2" type="ORF">RhiirA1_471722</name>
</gene>
<protein>
    <submittedName>
        <fullName evidence="2">Uncharacterized protein</fullName>
    </submittedName>
</protein>
<dbReference type="AlphaFoldDB" id="A0A2N0R3Q8"/>
<sequence>MSSELEVLKQRIIELEAKNAELEAEKAELLKQIMEENTRRDVRVEELEQKNKELETRLAIVEQASLPVEEQTYNDNPSDNSTSNFNSVTEYHEKPLVDVETDNSFPEVICYNKQELVAMVPANSAKRLNGKPLEEKDMDSFLLEAHKKIVSSEIKQRNKEKKFLRKSANQDSISDTAYVSETVVVAPQLVIADTPQEEIPTVDLKVMHDIKAVNRYPENSYEDVHRMSLEILEEFEKTIPSGNDQSHVTSVKPDLEVSMEQDDEQESLDKNQIIEQGLIQELCGTFDTCSPISSDDNISSTNTNSSCNGSENMISGSAQHLSYLFDTAIKSGQQEILDWYNYSLEFESRVDALTADGRIKDKTARSKIYKEMKPFLPAKITQDNLRKKTLRARKHLTLFGKNGVGIDKIKLVSYSATEISKLTNAQIQNVIDQVKKYISDHQCHVTLKTVPSRNDQIKDEMSTSASVSSASQSKPDHSYFRNKILDQYPNLYREYWHAKLSGLPSVLTDKIRSKLYKRYKKQTGNEPWQLSEAVIDISAEPCFSTSGQASDFKPITFKVRPDPELIIKSVLKHFIYLKFQNSFRGIDNYDFTSPQPWSSPCPICDGKHGNYGLHGSWYCENGNQLPYDPELAKFYSQDKLEYCLTCNTSSNKFTIVA</sequence>
<reference evidence="2 3" key="2">
    <citation type="submission" date="2017-10" db="EMBL/GenBank/DDBJ databases">
        <title>Genome analyses suggest a sexual origin of heterokaryosis in a supposedly ancient asexual fungus.</title>
        <authorList>
            <person name="Corradi N."/>
            <person name="Sedzielewska K."/>
            <person name="Noel J."/>
            <person name="Charron P."/>
            <person name="Farinelli L."/>
            <person name="Marton T."/>
            <person name="Kruger M."/>
            <person name="Pelin A."/>
            <person name="Brachmann A."/>
            <person name="Corradi N."/>
        </authorList>
    </citation>
    <scope>NUCLEOTIDE SEQUENCE [LARGE SCALE GENOMIC DNA]</scope>
    <source>
        <strain evidence="2 3">A1</strain>
    </source>
</reference>
<evidence type="ECO:0000256" key="1">
    <source>
        <dbReference type="SAM" id="Coils"/>
    </source>
</evidence>
<dbReference type="VEuPathDB" id="FungiDB:RhiirA1_471722"/>